<reference evidence="2" key="1">
    <citation type="submission" date="2017-09" db="EMBL/GenBank/DDBJ databases">
        <authorList>
            <person name="Varghese N."/>
            <person name="Submissions S."/>
        </authorList>
    </citation>
    <scope>NUCLEOTIDE SEQUENCE [LARGE SCALE GENOMIC DNA]</scope>
    <source>
        <strain evidence="2">DSM 15103</strain>
    </source>
</reference>
<name>A0A285NFQ6_9AQUI</name>
<dbReference type="AlphaFoldDB" id="A0A285NFQ6"/>
<keyword evidence="2" id="KW-1185">Reference proteome</keyword>
<proteinExistence type="predicted"/>
<evidence type="ECO:0000313" key="2">
    <source>
        <dbReference type="Proteomes" id="UP000219036"/>
    </source>
</evidence>
<evidence type="ECO:0000313" key="1">
    <source>
        <dbReference type="EMBL" id="SNZ08300.1"/>
    </source>
</evidence>
<accession>A0A285NFQ6</accession>
<dbReference type="Proteomes" id="UP000219036">
    <property type="component" value="Unassembled WGS sequence"/>
</dbReference>
<organism evidence="1 2">
    <name type="scientific">Persephonella hydrogeniphila</name>
    <dbReference type="NCBI Taxonomy" id="198703"/>
    <lineage>
        <taxon>Bacteria</taxon>
        <taxon>Pseudomonadati</taxon>
        <taxon>Aquificota</taxon>
        <taxon>Aquificia</taxon>
        <taxon>Aquificales</taxon>
        <taxon>Hydrogenothermaceae</taxon>
        <taxon>Persephonella</taxon>
    </lineage>
</organism>
<sequence length="170" mass="19795">MPRKHNFDKQPHLKKEVARMYAEGKTIAEIETELKIKFPNAQASKTSIHRFIQRVKPLLELKQAGLLSDEDFDLMTQSQNIALLTNGLLMELFAEWQEKGEIEEKKIDKLLSLINASANLSRSTAYVEKTKTQLIQYTEKLFEKITKILVELVEDKQLREKIINRLQNEL</sequence>
<dbReference type="OrthoDB" id="13821at2"/>
<dbReference type="EMBL" id="OBEI01000004">
    <property type="protein sequence ID" value="SNZ08300.1"/>
    <property type="molecule type" value="Genomic_DNA"/>
</dbReference>
<gene>
    <name evidence="1" type="ORF">SAMN06265182_1259</name>
</gene>
<protein>
    <submittedName>
        <fullName evidence="1">Uncharacterized protein</fullName>
    </submittedName>
</protein>
<dbReference type="RefSeq" id="WP_097000431.1">
    <property type="nucleotide sequence ID" value="NZ_OBEI01000004.1"/>
</dbReference>